<organism evidence="1">
    <name type="scientific">marine sediment metagenome</name>
    <dbReference type="NCBI Taxonomy" id="412755"/>
    <lineage>
        <taxon>unclassified sequences</taxon>
        <taxon>metagenomes</taxon>
        <taxon>ecological metagenomes</taxon>
    </lineage>
</organism>
<evidence type="ECO:0000313" key="1">
    <source>
        <dbReference type="EMBL" id="GAI66108.1"/>
    </source>
</evidence>
<comment type="caution">
    <text evidence="1">The sequence shown here is derived from an EMBL/GenBank/DDBJ whole genome shotgun (WGS) entry which is preliminary data.</text>
</comment>
<feature type="non-terminal residue" evidence="1">
    <location>
        <position position="64"/>
    </location>
</feature>
<proteinExistence type="predicted"/>
<reference evidence="1" key="1">
    <citation type="journal article" date="2014" name="Front. Microbiol.">
        <title>High frequency of phylogenetically diverse reductive dehalogenase-homologous genes in deep subseafloor sedimentary metagenomes.</title>
        <authorList>
            <person name="Kawai M."/>
            <person name="Futagami T."/>
            <person name="Toyoda A."/>
            <person name="Takaki Y."/>
            <person name="Nishi S."/>
            <person name="Hori S."/>
            <person name="Arai W."/>
            <person name="Tsubouchi T."/>
            <person name="Morono Y."/>
            <person name="Uchiyama I."/>
            <person name="Ito T."/>
            <person name="Fujiyama A."/>
            <person name="Inagaki F."/>
            <person name="Takami H."/>
        </authorList>
    </citation>
    <scope>NUCLEOTIDE SEQUENCE</scope>
    <source>
        <strain evidence="1">Expedition CK06-06</strain>
    </source>
</reference>
<dbReference type="AlphaFoldDB" id="X1QD16"/>
<accession>X1QD16</accession>
<feature type="non-terminal residue" evidence="1">
    <location>
        <position position="1"/>
    </location>
</feature>
<dbReference type="EMBL" id="BARV01045126">
    <property type="protein sequence ID" value="GAI66108.1"/>
    <property type="molecule type" value="Genomic_DNA"/>
</dbReference>
<name>X1QD16_9ZZZZ</name>
<protein>
    <submittedName>
        <fullName evidence="1">Uncharacterized protein</fullName>
    </submittedName>
</protein>
<sequence>CKTKTANLSTRQIQFLVETEEELLASTAQGATFRPGLHNVSHWFPPKNVLQLAALKERIDDVYA</sequence>
<gene>
    <name evidence="1" type="ORF">S06H3_66321</name>
</gene>